<evidence type="ECO:0000256" key="3">
    <source>
        <dbReference type="ARBA" id="ARBA00022989"/>
    </source>
</evidence>
<keyword evidence="8" id="KW-1185">Reference proteome</keyword>
<evidence type="ECO:0000256" key="2">
    <source>
        <dbReference type="ARBA" id="ARBA00022692"/>
    </source>
</evidence>
<accession>A0A8J3T5F9</accession>
<evidence type="ECO:0000256" key="1">
    <source>
        <dbReference type="ARBA" id="ARBA00004127"/>
    </source>
</evidence>
<keyword evidence="4 6" id="KW-0472">Membrane</keyword>
<evidence type="ECO:0000256" key="4">
    <source>
        <dbReference type="ARBA" id="ARBA00023136"/>
    </source>
</evidence>
<feature type="region of interest" description="Disordered" evidence="5">
    <location>
        <begin position="1"/>
        <end position="29"/>
    </location>
</feature>
<dbReference type="GO" id="GO:0005384">
    <property type="term" value="F:manganese ion transmembrane transporter activity"/>
    <property type="evidence" value="ECO:0007669"/>
    <property type="project" value="InterPro"/>
</dbReference>
<dbReference type="Proteomes" id="UP000599074">
    <property type="component" value="Unassembled WGS sequence"/>
</dbReference>
<protein>
    <submittedName>
        <fullName evidence="7">Membrane protein</fullName>
    </submittedName>
</protein>
<sequence length="271" mass="27891">MTDIGGEPAERVSIAPGAVPGTAPRPLGAADLAIDSDAKPAAHDEHHHADVSGGWLRPAVFGAMDGLVTNIALIAGVGGGGVSPRSIVLTGVAGLVAGAISMGLGEYTSVQTQNEQVEHEVAKERRELERNPAAEARELAEMWIKRGLPPELAHEVATTVGRDIDQAVRVHAQEELGIDPHETPSPWVAAASSFVCFSVGALVPLLPYLLGATALWLALLAGGIGLFVAGALTARFTHRTWWNSGLRQLVLGIAAAVVTFGIGKAVGAGIG</sequence>
<evidence type="ECO:0000313" key="7">
    <source>
        <dbReference type="EMBL" id="GII20608.1"/>
    </source>
</evidence>
<evidence type="ECO:0000256" key="5">
    <source>
        <dbReference type="SAM" id="MobiDB-lite"/>
    </source>
</evidence>
<organism evidence="7 8">
    <name type="scientific">Planosporangium mesophilum</name>
    <dbReference type="NCBI Taxonomy" id="689768"/>
    <lineage>
        <taxon>Bacteria</taxon>
        <taxon>Bacillati</taxon>
        <taxon>Actinomycetota</taxon>
        <taxon>Actinomycetes</taxon>
        <taxon>Micromonosporales</taxon>
        <taxon>Micromonosporaceae</taxon>
        <taxon>Planosporangium</taxon>
    </lineage>
</organism>
<dbReference type="PANTHER" id="PTHR31851">
    <property type="entry name" value="FE(2+)/MN(2+) TRANSPORTER PCL1"/>
    <property type="match status" value="1"/>
</dbReference>
<evidence type="ECO:0000256" key="6">
    <source>
        <dbReference type="SAM" id="Phobius"/>
    </source>
</evidence>
<comment type="subcellular location">
    <subcellularLocation>
        <location evidence="1">Endomembrane system</location>
        <topology evidence="1">Multi-pass membrane protein</topology>
    </subcellularLocation>
</comment>
<reference evidence="7" key="1">
    <citation type="submission" date="2021-01" db="EMBL/GenBank/DDBJ databases">
        <title>Whole genome shotgun sequence of Planosporangium mesophilum NBRC 109066.</title>
        <authorList>
            <person name="Komaki H."/>
            <person name="Tamura T."/>
        </authorList>
    </citation>
    <scope>NUCLEOTIDE SEQUENCE</scope>
    <source>
        <strain evidence="7">NBRC 109066</strain>
    </source>
</reference>
<dbReference type="Pfam" id="PF01988">
    <property type="entry name" value="VIT1"/>
    <property type="match status" value="1"/>
</dbReference>
<gene>
    <name evidence="7" type="ORF">Pme01_02050</name>
</gene>
<feature type="transmembrane region" description="Helical" evidence="6">
    <location>
        <begin position="215"/>
        <end position="237"/>
    </location>
</feature>
<dbReference type="EMBL" id="BOON01000002">
    <property type="protein sequence ID" value="GII20608.1"/>
    <property type="molecule type" value="Genomic_DNA"/>
</dbReference>
<dbReference type="GO" id="GO:0012505">
    <property type="term" value="C:endomembrane system"/>
    <property type="evidence" value="ECO:0007669"/>
    <property type="project" value="UniProtKB-SubCell"/>
</dbReference>
<feature type="transmembrane region" description="Helical" evidence="6">
    <location>
        <begin position="249"/>
        <end position="270"/>
    </location>
</feature>
<name>A0A8J3T5F9_9ACTN</name>
<dbReference type="InterPro" id="IPR008217">
    <property type="entry name" value="Ccc1_fam"/>
</dbReference>
<proteinExistence type="predicted"/>
<keyword evidence="3 6" id="KW-1133">Transmembrane helix</keyword>
<comment type="caution">
    <text evidence="7">The sequence shown here is derived from an EMBL/GenBank/DDBJ whole genome shotgun (WGS) entry which is preliminary data.</text>
</comment>
<evidence type="ECO:0000313" key="8">
    <source>
        <dbReference type="Proteomes" id="UP000599074"/>
    </source>
</evidence>
<keyword evidence="2 6" id="KW-0812">Transmembrane</keyword>
<feature type="transmembrane region" description="Helical" evidence="6">
    <location>
        <begin position="187"/>
        <end position="209"/>
    </location>
</feature>
<dbReference type="AlphaFoldDB" id="A0A8J3T5F9"/>
<dbReference type="GO" id="GO:0030026">
    <property type="term" value="P:intracellular manganese ion homeostasis"/>
    <property type="evidence" value="ECO:0007669"/>
    <property type="project" value="InterPro"/>
</dbReference>